<dbReference type="Pfam" id="PF00827">
    <property type="entry name" value="Ribosomal_L15e"/>
    <property type="match status" value="1"/>
</dbReference>
<evidence type="ECO:0000256" key="2">
    <source>
        <dbReference type="ARBA" id="ARBA00022980"/>
    </source>
</evidence>
<dbReference type="NCBIfam" id="NF003269">
    <property type="entry name" value="PRK04243.1"/>
    <property type="match status" value="1"/>
</dbReference>
<dbReference type="PANTHER" id="PTHR11847">
    <property type="entry name" value="RIBOSOMAL PROTEIN L15"/>
    <property type="match status" value="1"/>
</dbReference>
<dbReference type="InterPro" id="IPR012678">
    <property type="entry name" value="Ribosomal_uL23/eL15/eS24_sf"/>
</dbReference>
<sequence length="154" mass="18336">MVVGMYNYIAESWKRLYKERSDILKQRIVAVRHENAIVRVDKPSRLDRARALGYKAKQGFIVVRVRVSKGGMRRKRARAGRRPKHIGVVKIKQAESMKRVAERRVAERYPNMEVRGSYYLFEDGRYYWFECILVDKSHPAVKNDRELRHQLVFK</sequence>
<dbReference type="Gene3D" id="3.40.1120.10">
    <property type="entry name" value="Ribosomal protein l15e"/>
    <property type="match status" value="1"/>
</dbReference>
<comment type="similarity">
    <text evidence="1">Belongs to the eukaryotic ribosomal protein eL15 family.</text>
</comment>
<gene>
    <name evidence="5" type="primary">HGP-30</name>
</gene>
<keyword evidence="3" id="KW-0687">Ribonucleoprotein</keyword>
<evidence type="ECO:0000313" key="5">
    <source>
        <dbReference type="EMBL" id="BAE95230.1"/>
    </source>
</evidence>
<dbReference type="InterPro" id="IPR020925">
    <property type="entry name" value="Ribosomal_eL15_CS"/>
</dbReference>
<dbReference type="InterPro" id="IPR000439">
    <property type="entry name" value="Ribosomal_eL15"/>
</dbReference>
<dbReference type="PANTHER" id="PTHR11847:SF4">
    <property type="entry name" value="LARGE RIBOSOMAL SUBUNIT PROTEIN EL15"/>
    <property type="match status" value="1"/>
</dbReference>
<accession>Q1ER96</accession>
<dbReference type="SMART" id="SM01384">
    <property type="entry name" value="Ribosomal_L15e"/>
    <property type="match status" value="1"/>
</dbReference>
<dbReference type="PROSITE" id="PS01194">
    <property type="entry name" value="RIBOSOMAL_L15E"/>
    <property type="match status" value="1"/>
</dbReference>
<dbReference type="GO" id="GO:0002181">
    <property type="term" value="P:cytoplasmic translation"/>
    <property type="evidence" value="ECO:0007669"/>
    <property type="project" value="TreeGrafter"/>
</dbReference>
<dbReference type="InterPro" id="IPR024794">
    <property type="entry name" value="Rbsml_eL15_core_dom_sf"/>
</dbReference>
<protein>
    <recommendedName>
        <fullName evidence="4">50S ribosomal protein L15e</fullName>
    </recommendedName>
</protein>
<dbReference type="EMBL" id="AB246700">
    <property type="protein sequence ID" value="BAE95230.1"/>
    <property type="molecule type" value="Genomic_DNA"/>
</dbReference>
<evidence type="ECO:0000256" key="1">
    <source>
        <dbReference type="ARBA" id="ARBA00006857"/>
    </source>
</evidence>
<keyword evidence="2 5" id="KW-0689">Ribosomal protein</keyword>
<dbReference type="GO" id="GO:0022625">
    <property type="term" value="C:cytosolic large ribosomal subunit"/>
    <property type="evidence" value="ECO:0007669"/>
    <property type="project" value="TreeGrafter"/>
</dbReference>
<dbReference type="SUPFAM" id="SSF54189">
    <property type="entry name" value="Ribosomal proteins S24e, L23 and L15e"/>
    <property type="match status" value="1"/>
</dbReference>
<dbReference type="GO" id="GO:0003723">
    <property type="term" value="F:RNA binding"/>
    <property type="evidence" value="ECO:0007669"/>
    <property type="project" value="TreeGrafter"/>
</dbReference>
<dbReference type="AlphaFoldDB" id="Q1ER96"/>
<reference evidence="5" key="1">
    <citation type="submission" date="2006-01" db="EMBL/GenBank/DDBJ databases">
        <title>uncultured crenarchaeote 31-F-01.</title>
        <authorList>
            <person name="Nunoura T."/>
            <person name="Takami H."/>
            <person name="Oida H."/>
            <person name="Nishi S."/>
            <person name="Shimamura S."/>
            <person name="Takai K."/>
            <person name="Ishino Y."/>
            <person name="Horikoshi K."/>
        </authorList>
    </citation>
    <scope>NUCLEOTIDE SEQUENCE</scope>
</reference>
<name>Q1ER96_9ARCH</name>
<dbReference type="GO" id="GO:0003735">
    <property type="term" value="F:structural constituent of ribosome"/>
    <property type="evidence" value="ECO:0007669"/>
    <property type="project" value="InterPro"/>
</dbReference>
<proteinExistence type="inferred from homology"/>
<organism evidence="5">
    <name type="scientific">uncultured Candidatus Nitrosocaldus sp</name>
    <dbReference type="NCBI Taxonomy" id="766501"/>
    <lineage>
        <taxon>Archaea</taxon>
        <taxon>Nitrososphaerota</taxon>
        <taxon>Nitrososphaeria</taxon>
        <taxon>Candidatus Nitrosocaldales</taxon>
        <taxon>Candidatus Nitrosocaldaceae</taxon>
        <taxon>Candidatus Nitrosocaldus</taxon>
        <taxon>environmental samples</taxon>
    </lineage>
</organism>
<evidence type="ECO:0000256" key="4">
    <source>
        <dbReference type="ARBA" id="ARBA00035535"/>
    </source>
</evidence>
<evidence type="ECO:0000256" key="3">
    <source>
        <dbReference type="ARBA" id="ARBA00023274"/>
    </source>
</evidence>